<accession>A0ABQ4T169</accession>
<comment type="caution">
    <text evidence="1">The sequence shown here is derived from an EMBL/GenBank/DDBJ whole genome shotgun (WGS) entry which is preliminary data.</text>
</comment>
<keyword evidence="2" id="KW-1185">Reference proteome</keyword>
<sequence>MNPLALSNAVRAMQFSMVMVRCGGMEEAAAAPYMAAMSNDTQHPYSLEISACDRPAGHFTWAIRKNGKLFQRADRLQTTEEAAERSGLAALEKLLSGRDR</sequence>
<protein>
    <recommendedName>
        <fullName evidence="3">DRBM domain-containing protein</fullName>
    </recommendedName>
</protein>
<dbReference type="EMBL" id="BPQV01000001">
    <property type="protein sequence ID" value="GJE25381.1"/>
    <property type="molecule type" value="Genomic_DNA"/>
</dbReference>
<proteinExistence type="predicted"/>
<reference evidence="1" key="2">
    <citation type="submission" date="2021-08" db="EMBL/GenBank/DDBJ databases">
        <authorList>
            <person name="Tani A."/>
            <person name="Ola A."/>
            <person name="Ogura Y."/>
            <person name="Katsura K."/>
            <person name="Hayashi T."/>
        </authorList>
    </citation>
    <scope>NUCLEOTIDE SEQUENCE</scope>
    <source>
        <strain evidence="1">NBRC 15689</strain>
    </source>
</reference>
<organism evidence="1 2">
    <name type="scientific">Methylobacterium organophilum</name>
    <dbReference type="NCBI Taxonomy" id="410"/>
    <lineage>
        <taxon>Bacteria</taxon>
        <taxon>Pseudomonadati</taxon>
        <taxon>Pseudomonadota</taxon>
        <taxon>Alphaproteobacteria</taxon>
        <taxon>Hyphomicrobiales</taxon>
        <taxon>Methylobacteriaceae</taxon>
        <taxon>Methylobacterium</taxon>
    </lineage>
</organism>
<reference evidence="1" key="1">
    <citation type="journal article" date="2021" name="Front. Microbiol.">
        <title>Comprehensive Comparative Genomics and Phenotyping of Methylobacterium Species.</title>
        <authorList>
            <person name="Alessa O."/>
            <person name="Ogura Y."/>
            <person name="Fujitani Y."/>
            <person name="Takami H."/>
            <person name="Hayashi T."/>
            <person name="Sahin N."/>
            <person name="Tani A."/>
        </authorList>
    </citation>
    <scope>NUCLEOTIDE SEQUENCE</scope>
    <source>
        <strain evidence="1">NBRC 15689</strain>
    </source>
</reference>
<gene>
    <name evidence="1" type="ORF">LKMONMHP_0218</name>
</gene>
<name>A0ABQ4T169_METOR</name>
<dbReference type="Proteomes" id="UP001055156">
    <property type="component" value="Unassembled WGS sequence"/>
</dbReference>
<evidence type="ECO:0000313" key="1">
    <source>
        <dbReference type="EMBL" id="GJE25381.1"/>
    </source>
</evidence>
<evidence type="ECO:0008006" key="3">
    <source>
        <dbReference type="Google" id="ProtNLM"/>
    </source>
</evidence>
<evidence type="ECO:0000313" key="2">
    <source>
        <dbReference type="Proteomes" id="UP001055156"/>
    </source>
</evidence>